<name>A0A5B6WE39_9ROSI</name>
<gene>
    <name evidence="1" type="ORF">EPI10_019682</name>
</gene>
<evidence type="ECO:0000313" key="2">
    <source>
        <dbReference type="Proteomes" id="UP000325315"/>
    </source>
</evidence>
<dbReference type="OrthoDB" id="1000431at2759"/>
<protein>
    <submittedName>
        <fullName evidence="1">LINE-1 reverse transcriptase isogeny</fullName>
    </submittedName>
</protein>
<keyword evidence="1" id="KW-0548">Nucleotidyltransferase</keyword>
<keyword evidence="1" id="KW-0695">RNA-directed DNA polymerase</keyword>
<comment type="caution">
    <text evidence="1">The sequence shown here is derived from an EMBL/GenBank/DDBJ whole genome shotgun (WGS) entry which is preliminary data.</text>
</comment>
<reference evidence="2" key="1">
    <citation type="journal article" date="2019" name="Plant Biotechnol. J.">
        <title>Genome sequencing of the Australian wild diploid species Gossypium australe highlights disease resistance and delayed gland morphogenesis.</title>
        <authorList>
            <person name="Cai Y."/>
            <person name="Cai X."/>
            <person name="Wang Q."/>
            <person name="Wang P."/>
            <person name="Zhang Y."/>
            <person name="Cai C."/>
            <person name="Xu Y."/>
            <person name="Wang K."/>
            <person name="Zhou Z."/>
            <person name="Wang C."/>
            <person name="Geng S."/>
            <person name="Li B."/>
            <person name="Dong Q."/>
            <person name="Hou Y."/>
            <person name="Wang H."/>
            <person name="Ai P."/>
            <person name="Liu Z."/>
            <person name="Yi F."/>
            <person name="Sun M."/>
            <person name="An G."/>
            <person name="Cheng J."/>
            <person name="Zhang Y."/>
            <person name="Shi Q."/>
            <person name="Xie Y."/>
            <person name="Shi X."/>
            <person name="Chang Y."/>
            <person name="Huang F."/>
            <person name="Chen Y."/>
            <person name="Hong S."/>
            <person name="Mi L."/>
            <person name="Sun Q."/>
            <person name="Zhang L."/>
            <person name="Zhou B."/>
            <person name="Peng R."/>
            <person name="Zhang X."/>
            <person name="Liu F."/>
        </authorList>
    </citation>
    <scope>NUCLEOTIDE SEQUENCE [LARGE SCALE GENOMIC DNA]</scope>
    <source>
        <strain evidence="2">cv. PA1801</strain>
    </source>
</reference>
<dbReference type="EMBL" id="SMMG02000003">
    <property type="protein sequence ID" value="KAA3479142.1"/>
    <property type="molecule type" value="Genomic_DNA"/>
</dbReference>
<dbReference type="GO" id="GO:0003964">
    <property type="term" value="F:RNA-directed DNA polymerase activity"/>
    <property type="evidence" value="ECO:0007669"/>
    <property type="project" value="UniProtKB-KW"/>
</dbReference>
<keyword evidence="1" id="KW-0808">Transferase</keyword>
<dbReference type="PANTHER" id="PTHR33116:SF86">
    <property type="entry name" value="REVERSE TRANSCRIPTASE DOMAIN-CONTAINING PROTEIN"/>
    <property type="match status" value="1"/>
</dbReference>
<dbReference type="PANTHER" id="PTHR33116">
    <property type="entry name" value="REVERSE TRANSCRIPTASE ZINC-BINDING DOMAIN-CONTAINING PROTEIN-RELATED-RELATED"/>
    <property type="match status" value="1"/>
</dbReference>
<keyword evidence="2" id="KW-1185">Reference proteome</keyword>
<proteinExistence type="predicted"/>
<organism evidence="1 2">
    <name type="scientific">Gossypium australe</name>
    <dbReference type="NCBI Taxonomy" id="47621"/>
    <lineage>
        <taxon>Eukaryota</taxon>
        <taxon>Viridiplantae</taxon>
        <taxon>Streptophyta</taxon>
        <taxon>Embryophyta</taxon>
        <taxon>Tracheophyta</taxon>
        <taxon>Spermatophyta</taxon>
        <taxon>Magnoliopsida</taxon>
        <taxon>eudicotyledons</taxon>
        <taxon>Gunneridae</taxon>
        <taxon>Pentapetalae</taxon>
        <taxon>rosids</taxon>
        <taxon>malvids</taxon>
        <taxon>Malvales</taxon>
        <taxon>Malvaceae</taxon>
        <taxon>Malvoideae</taxon>
        <taxon>Gossypium</taxon>
    </lineage>
</organism>
<dbReference type="Proteomes" id="UP000325315">
    <property type="component" value="Unassembled WGS sequence"/>
</dbReference>
<evidence type="ECO:0000313" key="1">
    <source>
        <dbReference type="EMBL" id="KAA3479142.1"/>
    </source>
</evidence>
<sequence length="142" mass="16234">MQSLVIPKGVCDEIERIARQFIWGGSIGKSKPALIGWESICQPRNYGGLDFRYLHDHNISFLMKIGFNLVSRKDDLWVRRSLSKAWPLISENLLWSVGNGETIRGWKDNWIPKVGPLLSYVPAHSRLNLDSTLKDWVLQEGS</sequence>
<accession>A0A5B6WE39</accession>
<dbReference type="AlphaFoldDB" id="A0A5B6WE39"/>